<dbReference type="InterPro" id="IPR023346">
    <property type="entry name" value="Lysozyme-like_dom_sf"/>
</dbReference>
<dbReference type="EMBL" id="VHLH01000019">
    <property type="protein sequence ID" value="TPW27782.1"/>
    <property type="molecule type" value="Genomic_DNA"/>
</dbReference>
<comment type="caution">
    <text evidence="5">The sequence shown here is derived from an EMBL/GenBank/DDBJ whole genome shotgun (WGS) entry which is preliminary data.</text>
</comment>
<organism evidence="5 6">
    <name type="scientific">Pararhizobium mangrovi</name>
    <dbReference type="NCBI Taxonomy" id="2590452"/>
    <lineage>
        <taxon>Bacteria</taxon>
        <taxon>Pseudomonadati</taxon>
        <taxon>Pseudomonadota</taxon>
        <taxon>Alphaproteobacteria</taxon>
        <taxon>Hyphomicrobiales</taxon>
        <taxon>Rhizobiaceae</taxon>
        <taxon>Rhizobium/Agrobacterium group</taxon>
        <taxon>Pararhizobium</taxon>
    </lineage>
</organism>
<feature type="domain" description="Transglycosylase SLT" evidence="4">
    <location>
        <begin position="58"/>
        <end position="151"/>
    </location>
</feature>
<gene>
    <name evidence="5" type="ORF">FJU11_10700</name>
</gene>
<name>A0A506U0D2_9HYPH</name>
<dbReference type="Pfam" id="PF01464">
    <property type="entry name" value="SLT"/>
    <property type="match status" value="1"/>
</dbReference>
<evidence type="ECO:0000313" key="5">
    <source>
        <dbReference type="EMBL" id="TPW27782.1"/>
    </source>
</evidence>
<dbReference type="CDD" id="cd00254">
    <property type="entry name" value="LT-like"/>
    <property type="match status" value="1"/>
</dbReference>
<dbReference type="OrthoDB" id="9801695at2"/>
<dbReference type="Proteomes" id="UP000320314">
    <property type="component" value="Unassembled WGS sequence"/>
</dbReference>
<dbReference type="Gene3D" id="1.10.530.10">
    <property type="match status" value="1"/>
</dbReference>
<reference evidence="5 6" key="1">
    <citation type="submission" date="2019-06" db="EMBL/GenBank/DDBJ databases">
        <authorList>
            <person name="Li M."/>
        </authorList>
    </citation>
    <scope>NUCLEOTIDE SEQUENCE [LARGE SCALE GENOMIC DNA]</scope>
    <source>
        <strain evidence="5 6">BGMRC6574</strain>
    </source>
</reference>
<proteinExistence type="inferred from homology"/>
<evidence type="ECO:0000256" key="1">
    <source>
        <dbReference type="ARBA" id="ARBA00007734"/>
    </source>
</evidence>
<evidence type="ECO:0000256" key="3">
    <source>
        <dbReference type="SAM" id="MobiDB-lite"/>
    </source>
</evidence>
<sequence length="270" mass="29047">MRPLPLRGRVCWPIALALGITLCPLSGRPIPAAVAQTAPADAPRIVVRPADPYVAFVTEAAARFGIPERWIRVVMRAESAGDVHAVSPVGAIGLMQLMPATWAEMRARYRLGTDPFDPRDNILAGAAYLREMHDRFGSPGFLAAYNAGPARYLASRTTGRPLPLETRLYLARLAPLLGDGVPSDVRNSAVAAAPDPLAWTRSPLFVAPSNHDLPDRSTTLAAPSDGSRRAKATPSKRSVRSPANSRETDVQTTDQTSPEPMFVSRTEAPQ</sequence>
<dbReference type="PANTHER" id="PTHR37423">
    <property type="entry name" value="SOLUBLE LYTIC MUREIN TRANSGLYCOSYLASE-RELATED"/>
    <property type="match status" value="1"/>
</dbReference>
<keyword evidence="6" id="KW-1185">Reference proteome</keyword>
<comment type="similarity">
    <text evidence="1">Belongs to the transglycosylase Slt family.</text>
</comment>
<feature type="region of interest" description="Disordered" evidence="3">
    <location>
        <begin position="206"/>
        <end position="270"/>
    </location>
</feature>
<evidence type="ECO:0000256" key="2">
    <source>
        <dbReference type="ARBA" id="ARBA00009387"/>
    </source>
</evidence>
<dbReference type="AlphaFoldDB" id="A0A506U0D2"/>
<dbReference type="SUPFAM" id="SSF53955">
    <property type="entry name" value="Lysozyme-like"/>
    <property type="match status" value="1"/>
</dbReference>
<comment type="similarity">
    <text evidence="2">Belongs to the virb1 family.</text>
</comment>
<feature type="compositionally biased region" description="Polar residues" evidence="3">
    <location>
        <begin position="241"/>
        <end position="258"/>
    </location>
</feature>
<evidence type="ECO:0000313" key="6">
    <source>
        <dbReference type="Proteomes" id="UP000320314"/>
    </source>
</evidence>
<dbReference type="InterPro" id="IPR008258">
    <property type="entry name" value="Transglycosylase_SLT_dom_1"/>
</dbReference>
<protein>
    <submittedName>
        <fullName evidence="5">Lytic transglycosylase domain-containing protein</fullName>
    </submittedName>
</protein>
<accession>A0A506U0D2</accession>
<dbReference type="PANTHER" id="PTHR37423:SF2">
    <property type="entry name" value="MEMBRANE-BOUND LYTIC MUREIN TRANSGLYCOSYLASE C"/>
    <property type="match status" value="1"/>
</dbReference>
<evidence type="ECO:0000259" key="4">
    <source>
        <dbReference type="Pfam" id="PF01464"/>
    </source>
</evidence>